<accession>A0A2S0P930</accession>
<dbReference type="Proteomes" id="UP000244173">
    <property type="component" value="Chromosome"/>
</dbReference>
<dbReference type="OrthoDB" id="8595987at2"/>
<organism evidence="1 2">
    <name type="scientific">Microvirgula aerodenitrificans</name>
    <dbReference type="NCBI Taxonomy" id="57480"/>
    <lineage>
        <taxon>Bacteria</taxon>
        <taxon>Pseudomonadati</taxon>
        <taxon>Pseudomonadota</taxon>
        <taxon>Betaproteobacteria</taxon>
        <taxon>Neisseriales</taxon>
        <taxon>Aquaspirillaceae</taxon>
        <taxon>Microvirgula</taxon>
    </lineage>
</organism>
<reference evidence="1 2" key="1">
    <citation type="submission" date="2018-04" db="EMBL/GenBank/DDBJ databases">
        <title>Denitrifier Microvirgula.</title>
        <authorList>
            <person name="Anderson E."/>
            <person name="Jang J."/>
            <person name="Ishii S."/>
        </authorList>
    </citation>
    <scope>NUCLEOTIDE SEQUENCE [LARGE SCALE GENOMIC DNA]</scope>
    <source>
        <strain evidence="1 2">BE2.4</strain>
    </source>
</reference>
<evidence type="ECO:0000313" key="1">
    <source>
        <dbReference type="EMBL" id="AVY93813.1"/>
    </source>
</evidence>
<evidence type="ECO:0000313" key="2">
    <source>
        <dbReference type="Proteomes" id="UP000244173"/>
    </source>
</evidence>
<dbReference type="KEGG" id="maer:DAI18_06965"/>
<proteinExistence type="predicted"/>
<protein>
    <submittedName>
        <fullName evidence="1">Uncharacterized protein</fullName>
    </submittedName>
</protein>
<dbReference type="EMBL" id="CP028519">
    <property type="protein sequence ID" value="AVY93813.1"/>
    <property type="molecule type" value="Genomic_DNA"/>
</dbReference>
<dbReference type="AlphaFoldDB" id="A0A2S0P930"/>
<dbReference type="RefSeq" id="WP_107889002.1">
    <property type="nucleotide sequence ID" value="NZ_CP028519.1"/>
</dbReference>
<sequence length="211" mass="22446">MTAWTIPIPRLPGPAPVGPIVRASEMQCLAGVAALLADARLQAGEMVRRAERDAASVREAARRDGVAAAQRDIAALRAAAIDEAVEWLVEQRELEVVLAGRLESRLRALLAAELEALIDRQDPAGLLVQHLRQRLAGLPADEPLTLRVSPGQSEAVGQACAGLAFVRIVADHGLQAGQAVLDTPLSRVVIDLEAHLQAVIARLRHGNRAPP</sequence>
<keyword evidence="2" id="KW-1185">Reference proteome</keyword>
<gene>
    <name evidence="1" type="ORF">DAI18_06965</name>
</gene>
<name>A0A2S0P930_9NEIS</name>